<dbReference type="Proteomes" id="UP000762676">
    <property type="component" value="Unassembled WGS sequence"/>
</dbReference>
<name>A0AAV4H8Q0_9GAST</name>
<protein>
    <submittedName>
        <fullName evidence="2">Uncharacterized protein</fullName>
    </submittedName>
</protein>
<evidence type="ECO:0000256" key="1">
    <source>
        <dbReference type="SAM" id="MobiDB-lite"/>
    </source>
</evidence>
<proteinExistence type="predicted"/>
<gene>
    <name evidence="2" type="ORF">ElyMa_002644300</name>
</gene>
<evidence type="ECO:0000313" key="3">
    <source>
        <dbReference type="Proteomes" id="UP000762676"/>
    </source>
</evidence>
<feature type="region of interest" description="Disordered" evidence="1">
    <location>
        <begin position="41"/>
        <end position="99"/>
    </location>
</feature>
<evidence type="ECO:0000313" key="2">
    <source>
        <dbReference type="EMBL" id="GFR93468.1"/>
    </source>
</evidence>
<comment type="caution">
    <text evidence="2">The sequence shown here is derived from an EMBL/GenBank/DDBJ whole genome shotgun (WGS) entry which is preliminary data.</text>
</comment>
<keyword evidence="3" id="KW-1185">Reference proteome</keyword>
<dbReference type="AlphaFoldDB" id="A0AAV4H8Q0"/>
<organism evidence="2 3">
    <name type="scientific">Elysia marginata</name>
    <dbReference type="NCBI Taxonomy" id="1093978"/>
    <lineage>
        <taxon>Eukaryota</taxon>
        <taxon>Metazoa</taxon>
        <taxon>Spiralia</taxon>
        <taxon>Lophotrochozoa</taxon>
        <taxon>Mollusca</taxon>
        <taxon>Gastropoda</taxon>
        <taxon>Heterobranchia</taxon>
        <taxon>Euthyneura</taxon>
        <taxon>Panpulmonata</taxon>
        <taxon>Sacoglossa</taxon>
        <taxon>Placobranchoidea</taxon>
        <taxon>Plakobranchidae</taxon>
        <taxon>Elysia</taxon>
    </lineage>
</organism>
<feature type="compositionally biased region" description="Basic and acidic residues" evidence="1">
    <location>
        <begin position="90"/>
        <end position="99"/>
    </location>
</feature>
<accession>A0AAV4H8Q0</accession>
<dbReference type="EMBL" id="BMAT01005456">
    <property type="protein sequence ID" value="GFR93468.1"/>
    <property type="molecule type" value="Genomic_DNA"/>
</dbReference>
<sequence>MKAAGVLCRTRVRGKSARPINDAFVAREHWGLCLLRRRAKPGADPVRPTIAPVPTPPPGKEKIQKNTRRRVRRKPQRISLSPAARRTRSLGREVERPDRGSVVGRANTLGRLLFARWT</sequence>
<feature type="compositionally biased region" description="Basic residues" evidence="1">
    <location>
        <begin position="65"/>
        <end position="76"/>
    </location>
</feature>
<reference evidence="2 3" key="1">
    <citation type="journal article" date="2021" name="Elife">
        <title>Chloroplast acquisition without the gene transfer in kleptoplastic sea slugs, Plakobranchus ocellatus.</title>
        <authorList>
            <person name="Maeda T."/>
            <person name="Takahashi S."/>
            <person name="Yoshida T."/>
            <person name="Shimamura S."/>
            <person name="Takaki Y."/>
            <person name="Nagai Y."/>
            <person name="Toyoda A."/>
            <person name="Suzuki Y."/>
            <person name="Arimoto A."/>
            <person name="Ishii H."/>
            <person name="Satoh N."/>
            <person name="Nishiyama T."/>
            <person name="Hasebe M."/>
            <person name="Maruyama T."/>
            <person name="Minagawa J."/>
            <person name="Obokata J."/>
            <person name="Shigenobu S."/>
        </authorList>
    </citation>
    <scope>NUCLEOTIDE SEQUENCE [LARGE SCALE GENOMIC DNA]</scope>
</reference>